<comment type="caution">
    <text evidence="1">The sequence shown here is derived from an EMBL/GenBank/DDBJ whole genome shotgun (WGS) entry which is preliminary data.</text>
</comment>
<evidence type="ECO:0000313" key="1">
    <source>
        <dbReference type="EMBL" id="MCL3788654.1"/>
    </source>
</evidence>
<gene>
    <name evidence="1" type="ORF">E2N93_11820</name>
</gene>
<evidence type="ECO:0000313" key="2">
    <source>
        <dbReference type="Proteomes" id="UP001056693"/>
    </source>
</evidence>
<accession>A0ABT0NK64</accession>
<organism evidence="1 2">
    <name type="scientific">Ruminococcus bromii</name>
    <dbReference type="NCBI Taxonomy" id="40518"/>
    <lineage>
        <taxon>Bacteria</taxon>
        <taxon>Bacillati</taxon>
        <taxon>Bacillota</taxon>
        <taxon>Clostridia</taxon>
        <taxon>Eubacteriales</taxon>
        <taxon>Oscillospiraceae</taxon>
        <taxon>Ruminococcus</taxon>
    </lineage>
</organism>
<sequence>MSNTDTEENKMAKPTYAELYTLTVKEAGLYFNIGIKKMRKLAEDNLGIFSVLSGNRYLIIRTKFEEYLCNNSTI</sequence>
<dbReference type="Proteomes" id="UP001056693">
    <property type="component" value="Unassembled WGS sequence"/>
</dbReference>
<dbReference type="GO" id="GO:0003677">
    <property type="term" value="F:DNA binding"/>
    <property type="evidence" value="ECO:0007669"/>
    <property type="project" value="UniProtKB-KW"/>
</dbReference>
<dbReference type="InterPro" id="IPR015122">
    <property type="entry name" value="Tn916-Xis"/>
</dbReference>
<dbReference type="InterPro" id="IPR038148">
    <property type="entry name" value="Tn1545/Tn916_Xis"/>
</dbReference>
<protein>
    <submittedName>
        <fullName evidence="1">DNA-binding protein</fullName>
    </submittedName>
</protein>
<dbReference type="Pfam" id="PF09035">
    <property type="entry name" value="Tn916-Xis"/>
    <property type="match status" value="1"/>
</dbReference>
<keyword evidence="2" id="KW-1185">Reference proteome</keyword>
<name>A0ABT0NK64_9FIRM</name>
<keyword evidence="1" id="KW-0238">DNA-binding</keyword>
<proteinExistence type="predicted"/>
<dbReference type="EMBL" id="SNUZ01000022">
    <property type="protein sequence ID" value="MCL3788654.1"/>
    <property type="molecule type" value="Genomic_DNA"/>
</dbReference>
<dbReference type="Gene3D" id="3.90.105.50">
    <property type="match status" value="1"/>
</dbReference>
<reference evidence="1 2" key="1">
    <citation type="submission" date="2019-03" db="EMBL/GenBank/DDBJ databases">
        <authorList>
            <person name="Molinero N."/>
            <person name="Sanchez B."/>
            <person name="Walker A."/>
            <person name="Duncan S."/>
            <person name="Delgado S."/>
            <person name="Margolles A."/>
        </authorList>
    </citation>
    <scope>NUCLEOTIDE SEQUENCE [LARGE SCALE GENOMIC DNA]</scope>
    <source>
        <strain evidence="1 2">IPLA60002</strain>
    </source>
</reference>